<dbReference type="Gene3D" id="1.10.730.10">
    <property type="entry name" value="Isoleucyl-tRNA Synthetase, Domain 1"/>
    <property type="match status" value="1"/>
</dbReference>
<dbReference type="InterPro" id="IPR014729">
    <property type="entry name" value="Rossmann-like_a/b/a_fold"/>
</dbReference>
<keyword evidence="10 15" id="KW-0648">Protein biosynthesis</keyword>
<dbReference type="FunFam" id="2.20.28.20:FF:000001">
    <property type="entry name" value="Methionine--tRNA ligase"/>
    <property type="match status" value="1"/>
</dbReference>
<dbReference type="GO" id="GO:0009791">
    <property type="term" value="P:post-embryonic development"/>
    <property type="evidence" value="ECO:0007669"/>
    <property type="project" value="UniProtKB-ARBA"/>
</dbReference>
<evidence type="ECO:0000256" key="3">
    <source>
        <dbReference type="ARBA" id="ARBA00012838"/>
    </source>
</evidence>
<evidence type="ECO:0000256" key="5">
    <source>
        <dbReference type="ARBA" id="ARBA00022555"/>
    </source>
</evidence>
<dbReference type="SUPFAM" id="SSF52374">
    <property type="entry name" value="Nucleotidylyl transferase"/>
    <property type="match status" value="1"/>
</dbReference>
<evidence type="ECO:0000256" key="8">
    <source>
        <dbReference type="ARBA" id="ARBA00022840"/>
    </source>
</evidence>
<dbReference type="InterPro" id="IPR014758">
    <property type="entry name" value="Met-tRNA_synth"/>
</dbReference>
<dbReference type="InterPro" id="IPR041872">
    <property type="entry name" value="Anticodon_Met"/>
</dbReference>
<dbReference type="GO" id="GO:0017101">
    <property type="term" value="C:aminoacyl-tRNA synthetase multienzyme complex"/>
    <property type="evidence" value="ECO:0007669"/>
    <property type="project" value="TreeGrafter"/>
</dbReference>
<dbReference type="Pfam" id="PF01588">
    <property type="entry name" value="tRNA_bind"/>
    <property type="match status" value="1"/>
</dbReference>
<dbReference type="InterPro" id="IPR012340">
    <property type="entry name" value="NA-bd_OB-fold"/>
</dbReference>
<dbReference type="InterPro" id="IPR023458">
    <property type="entry name" value="Met-tRNA_ligase_1"/>
</dbReference>
<sequence length="977" mass="104505">MAALHARKGDVQALKVDAAAHLYGKKLIFTAASSLSDVISKGSNPFATNTILFSAGELQLSEPSAAATFLAGGRNALPLSTLKWVDWSEAVLRPATYLGGEALAAAEAELAAALGAGELNGAKAGLAEVFVFATLLPLGLRKRLPQQLDDFVTAVAAAPAVQAAVPEVGCDDGAAVVGLWHDDAAAYTAARPKRPIPGRRNILITSALPYVNNVPHLGNIIGCVLSADVYARYCRARGHNCIYVCGTDEYGTATETKALEEGLTCQQICDKYHAIHAGIYDWFDIDFDRFGRTPTRAQTKIAQDIFKSLQSRGQLVQQEMQQLYSEAAGKFLADRFVTGTCPKCGYEDARGDQCDGCGNLLNPTELIRPKCKLTGTTPVMRSTRHVFLDLPQLSPQLQEYITNTSAQGGWSANCVTLTNAWMRDGLKLRCITRDLKWGTPVPLEGFEDKVFYVWFDAPIGYISITANYTPDWEAWWKNPKDVELVQFMGKDNVPFHTVIFPATLLGTGGEWTMMRNISVTEYLNYEGGKFSKSRGTGVFGNQAKETGIPVEVWRYYLLANRPEQADTDFKWSDLAAKNNSELLANLGNFINRALMFVSKFFDGVVPGATAAGQAEAEELGKVVGPKVDEYLAAMERIKLKEGLRLVMSISADGNKFLQDTKPWVAVKEDKDKCATLVATSVGMVRLLSALMAPYMPSLSAKVLQQLNLPYEANVALSDELVAGCRRPQSLVPAGHAIGTPGPLISTISDETVAELRARFGGNQAEDEAAAAAAAGGAKPGDKKAAGGKGAGADKKGGAAAAGGEKKAAREGAVDVSWLDVRVGVITKAWKHPDAESLYVEEVDVGEPQPRQVVSGLVKYIPTAEALVGRRVVLLCNLKPAAMRGVQSQAMVLAASSADGAQLELLEPPAGAKVGERVSWPGFPGEPEEQLNPRKKVFEAIQPDFTTDAGCVAVYKGAPFTTSAGPVKVASIVGASIK</sequence>
<comment type="subcellular location">
    <subcellularLocation>
        <location evidence="1">Cytoplasm</location>
    </subcellularLocation>
</comment>
<keyword evidence="9 14" id="KW-0694">RNA-binding</keyword>
<feature type="region of interest" description="Disordered" evidence="16">
    <location>
        <begin position="771"/>
        <end position="805"/>
    </location>
</feature>
<dbReference type="GO" id="GO:0048608">
    <property type="term" value="P:reproductive structure development"/>
    <property type="evidence" value="ECO:0007669"/>
    <property type="project" value="UniProtKB-ARBA"/>
</dbReference>
<dbReference type="Pfam" id="PF09334">
    <property type="entry name" value="tRNA-synt_1g"/>
    <property type="match status" value="1"/>
</dbReference>
<organism evidence="18 19">
    <name type="scientific">Chlamydomonas incerta</name>
    <dbReference type="NCBI Taxonomy" id="51695"/>
    <lineage>
        <taxon>Eukaryota</taxon>
        <taxon>Viridiplantae</taxon>
        <taxon>Chlorophyta</taxon>
        <taxon>core chlorophytes</taxon>
        <taxon>Chlorophyceae</taxon>
        <taxon>CS clade</taxon>
        <taxon>Chlamydomonadales</taxon>
        <taxon>Chlamydomonadaceae</taxon>
        <taxon>Chlamydomonas</taxon>
    </lineage>
</organism>
<dbReference type="HAMAP" id="MF_00098">
    <property type="entry name" value="Met_tRNA_synth_type1"/>
    <property type="match status" value="1"/>
</dbReference>
<evidence type="ECO:0000256" key="4">
    <source>
        <dbReference type="ARBA" id="ARBA00022490"/>
    </source>
</evidence>
<feature type="domain" description="TRNA-binding" evidence="17">
    <location>
        <begin position="814"/>
        <end position="918"/>
    </location>
</feature>
<dbReference type="EMBL" id="JAEHOC010000015">
    <property type="protein sequence ID" value="KAG2435187.1"/>
    <property type="molecule type" value="Genomic_DNA"/>
</dbReference>
<dbReference type="PANTHER" id="PTHR45765">
    <property type="entry name" value="METHIONINE--TRNA LIGASE"/>
    <property type="match status" value="1"/>
</dbReference>
<dbReference type="PROSITE" id="PS50886">
    <property type="entry name" value="TRBD"/>
    <property type="match status" value="1"/>
</dbReference>
<dbReference type="GO" id="GO:0004825">
    <property type="term" value="F:methionine-tRNA ligase activity"/>
    <property type="evidence" value="ECO:0007669"/>
    <property type="project" value="UniProtKB-EC"/>
</dbReference>
<proteinExistence type="inferred from homology"/>
<dbReference type="CDD" id="cd07957">
    <property type="entry name" value="Anticodon_Ia_Met"/>
    <property type="match status" value="1"/>
</dbReference>
<evidence type="ECO:0000256" key="16">
    <source>
        <dbReference type="SAM" id="MobiDB-lite"/>
    </source>
</evidence>
<evidence type="ECO:0000256" key="2">
    <source>
        <dbReference type="ARBA" id="ARBA00005594"/>
    </source>
</evidence>
<dbReference type="InterPro" id="IPR033911">
    <property type="entry name" value="MetRS_core"/>
</dbReference>
<protein>
    <recommendedName>
        <fullName evidence="3">methionine--tRNA ligase</fullName>
        <ecNumber evidence="3">6.1.1.10</ecNumber>
    </recommendedName>
    <alternativeName>
        <fullName evidence="12">Methionyl-tRNA synthetase</fullName>
    </alternativeName>
</protein>
<keyword evidence="8 15" id="KW-0067">ATP-binding</keyword>
<dbReference type="PROSITE" id="PS00178">
    <property type="entry name" value="AA_TRNA_LIGASE_I"/>
    <property type="match status" value="1"/>
</dbReference>
<dbReference type="GO" id="GO:0000049">
    <property type="term" value="F:tRNA binding"/>
    <property type="evidence" value="ECO:0007669"/>
    <property type="project" value="UniProtKB-UniRule"/>
</dbReference>
<keyword evidence="4" id="KW-0963">Cytoplasm</keyword>
<dbReference type="Gene3D" id="2.20.28.20">
    <property type="entry name" value="Methionyl-tRNA synthetase, Zn-domain"/>
    <property type="match status" value="1"/>
</dbReference>
<evidence type="ECO:0000256" key="12">
    <source>
        <dbReference type="ARBA" id="ARBA00030904"/>
    </source>
</evidence>
<dbReference type="InterPro" id="IPR029038">
    <property type="entry name" value="MetRS_Zn"/>
</dbReference>
<comment type="caution">
    <text evidence="18">The sequence shown here is derived from an EMBL/GenBank/DDBJ whole genome shotgun (WGS) entry which is preliminary data.</text>
</comment>
<dbReference type="InterPro" id="IPR002547">
    <property type="entry name" value="tRNA-bd_dom"/>
</dbReference>
<dbReference type="InterPro" id="IPR009080">
    <property type="entry name" value="tRNAsynth_Ia_anticodon-bd"/>
</dbReference>
<dbReference type="NCBIfam" id="TIGR00398">
    <property type="entry name" value="metG"/>
    <property type="match status" value="1"/>
</dbReference>
<dbReference type="Proteomes" id="UP000650467">
    <property type="component" value="Unassembled WGS sequence"/>
</dbReference>
<evidence type="ECO:0000256" key="7">
    <source>
        <dbReference type="ARBA" id="ARBA00022741"/>
    </source>
</evidence>
<evidence type="ECO:0000256" key="11">
    <source>
        <dbReference type="ARBA" id="ARBA00023146"/>
    </source>
</evidence>
<dbReference type="OrthoDB" id="5844513at2759"/>
<evidence type="ECO:0000256" key="14">
    <source>
        <dbReference type="PROSITE-ProRule" id="PRU00209"/>
    </source>
</evidence>
<dbReference type="EC" id="6.1.1.10" evidence="3"/>
<evidence type="ECO:0000256" key="9">
    <source>
        <dbReference type="ARBA" id="ARBA00022884"/>
    </source>
</evidence>
<dbReference type="SUPFAM" id="SSF57770">
    <property type="entry name" value="Methionyl-tRNA synthetase (MetRS), Zn-domain"/>
    <property type="match status" value="1"/>
</dbReference>
<keyword evidence="7 15" id="KW-0547">Nucleotide-binding</keyword>
<evidence type="ECO:0000256" key="13">
    <source>
        <dbReference type="ARBA" id="ARBA00047364"/>
    </source>
</evidence>
<evidence type="ECO:0000313" key="19">
    <source>
        <dbReference type="Proteomes" id="UP000650467"/>
    </source>
</evidence>
<dbReference type="Gene3D" id="2.40.50.140">
    <property type="entry name" value="Nucleic acid-binding proteins"/>
    <property type="match status" value="1"/>
</dbReference>
<dbReference type="CDD" id="cd00814">
    <property type="entry name" value="MetRS_core"/>
    <property type="match status" value="1"/>
</dbReference>
<evidence type="ECO:0000256" key="6">
    <source>
        <dbReference type="ARBA" id="ARBA00022598"/>
    </source>
</evidence>
<dbReference type="Pfam" id="PF19303">
    <property type="entry name" value="Anticodon_3"/>
    <property type="match status" value="1"/>
</dbReference>
<comment type="similarity">
    <text evidence="2 15">Belongs to the class-I aminoacyl-tRNA synthetase family.</text>
</comment>
<dbReference type="GO" id="GO:0005829">
    <property type="term" value="C:cytosol"/>
    <property type="evidence" value="ECO:0007669"/>
    <property type="project" value="TreeGrafter"/>
</dbReference>
<dbReference type="PRINTS" id="PR01041">
    <property type="entry name" value="TRNASYNTHMET"/>
</dbReference>
<dbReference type="SUPFAM" id="SSF47323">
    <property type="entry name" value="Anticodon-binding domain of a subclass of class I aminoacyl-tRNA synthetases"/>
    <property type="match status" value="1"/>
</dbReference>
<dbReference type="SUPFAM" id="SSF50249">
    <property type="entry name" value="Nucleic acid-binding proteins"/>
    <property type="match status" value="1"/>
</dbReference>
<dbReference type="PANTHER" id="PTHR45765:SF1">
    <property type="entry name" value="METHIONINE--TRNA LIGASE, CYTOPLASMIC"/>
    <property type="match status" value="1"/>
</dbReference>
<evidence type="ECO:0000256" key="10">
    <source>
        <dbReference type="ARBA" id="ARBA00022917"/>
    </source>
</evidence>
<dbReference type="CDD" id="cd02799">
    <property type="entry name" value="tRNA_bind_EMAP-II_like"/>
    <property type="match status" value="1"/>
</dbReference>
<evidence type="ECO:0000259" key="17">
    <source>
        <dbReference type="PROSITE" id="PS50886"/>
    </source>
</evidence>
<accession>A0A835SXM9</accession>
<dbReference type="NCBIfam" id="NF001100">
    <property type="entry name" value="PRK00133.1"/>
    <property type="match status" value="1"/>
</dbReference>
<dbReference type="GO" id="GO:0006431">
    <property type="term" value="P:methionyl-tRNA aminoacylation"/>
    <property type="evidence" value="ECO:0007669"/>
    <property type="project" value="InterPro"/>
</dbReference>
<gene>
    <name evidence="18" type="ORF">HXX76_007270</name>
</gene>
<evidence type="ECO:0000256" key="1">
    <source>
        <dbReference type="ARBA" id="ARBA00004496"/>
    </source>
</evidence>
<dbReference type="InterPro" id="IPR015413">
    <property type="entry name" value="Methionyl/Leucyl_tRNA_Synth"/>
</dbReference>
<evidence type="ECO:0000313" key="18">
    <source>
        <dbReference type="EMBL" id="KAG2435187.1"/>
    </source>
</evidence>
<keyword evidence="6 15" id="KW-0436">Ligase</keyword>
<dbReference type="Gene3D" id="3.40.50.620">
    <property type="entry name" value="HUPs"/>
    <property type="match status" value="1"/>
</dbReference>
<reference evidence="18" key="1">
    <citation type="journal article" date="2020" name="bioRxiv">
        <title>Comparative genomics of Chlamydomonas.</title>
        <authorList>
            <person name="Craig R.J."/>
            <person name="Hasan A.R."/>
            <person name="Ness R.W."/>
            <person name="Keightley P.D."/>
        </authorList>
    </citation>
    <scope>NUCLEOTIDE SEQUENCE</scope>
    <source>
        <strain evidence="18">SAG 7.73</strain>
    </source>
</reference>
<keyword evidence="19" id="KW-1185">Reference proteome</keyword>
<evidence type="ECO:0000256" key="15">
    <source>
        <dbReference type="RuleBase" id="RU363039"/>
    </source>
</evidence>
<keyword evidence="5 14" id="KW-0820">tRNA-binding</keyword>
<dbReference type="AlphaFoldDB" id="A0A835SXM9"/>
<dbReference type="GO" id="GO:0005524">
    <property type="term" value="F:ATP binding"/>
    <property type="evidence" value="ECO:0007669"/>
    <property type="project" value="UniProtKB-KW"/>
</dbReference>
<dbReference type="InterPro" id="IPR001412">
    <property type="entry name" value="aa-tRNA-synth_I_CS"/>
</dbReference>
<keyword evidence="11 15" id="KW-0030">Aminoacyl-tRNA synthetase</keyword>
<dbReference type="FunFam" id="2.40.50.140:FF:000047">
    <property type="entry name" value="tyrosine--tRNA ligase, cytoplasmic isoform X2"/>
    <property type="match status" value="1"/>
</dbReference>
<comment type="catalytic activity">
    <reaction evidence="13">
        <text>tRNA(Met) + L-methionine + ATP = L-methionyl-tRNA(Met) + AMP + diphosphate</text>
        <dbReference type="Rhea" id="RHEA:13481"/>
        <dbReference type="Rhea" id="RHEA-COMP:9667"/>
        <dbReference type="Rhea" id="RHEA-COMP:9698"/>
        <dbReference type="ChEBI" id="CHEBI:30616"/>
        <dbReference type="ChEBI" id="CHEBI:33019"/>
        <dbReference type="ChEBI" id="CHEBI:57844"/>
        <dbReference type="ChEBI" id="CHEBI:78442"/>
        <dbReference type="ChEBI" id="CHEBI:78530"/>
        <dbReference type="ChEBI" id="CHEBI:456215"/>
        <dbReference type="EC" id="6.1.1.10"/>
    </reaction>
</comment>
<name>A0A835SXM9_CHLIN</name>